<sequence>MSAAKFDIAGLKQIQRPDDLLLRAIDVDARAFTASVSLPTVAELMNDILVDGYNLMHAAGYARERYGRGELERLRNSFLAALAERLDDPQRRRTTVVFDAQDAPDDVRRRYRQLDLLILFAGGDGIADEAIEKRISSHSAPSNLLVVSSDRRIRDAARRRGARDIGSEDYWDRLAREFRRRDVDEVSQPDMKRTGDILGTNEVDYWLKEFGDDLPQTSGDVDDSPTNSPRSGGGHSNRKPDRDSSTKHAAESDAPTVDSAEASTSDREPQSRAGDIDYWQSQIDDVIREERNSDKR</sequence>
<dbReference type="PANTHER" id="PTHR34547">
    <property type="entry name" value="YACP-LIKE NYN DOMAIN PROTEIN"/>
    <property type="match status" value="1"/>
</dbReference>
<gene>
    <name evidence="2" type="ORF">Pan189_24410</name>
</gene>
<dbReference type="RefSeq" id="WP_145364113.1">
    <property type="nucleotide sequence ID" value="NZ_CP036268.1"/>
</dbReference>
<feature type="compositionally biased region" description="Basic and acidic residues" evidence="1">
    <location>
        <begin position="285"/>
        <end position="296"/>
    </location>
</feature>
<protein>
    <submittedName>
        <fullName evidence="2">YacP-like NYN domain protein</fullName>
    </submittedName>
</protein>
<keyword evidence="3" id="KW-1185">Reference proteome</keyword>
<dbReference type="OrthoDB" id="286832at2"/>
<feature type="compositionally biased region" description="Polar residues" evidence="1">
    <location>
        <begin position="215"/>
        <end position="230"/>
    </location>
</feature>
<name>A0A517R2E5_9PLAN</name>
<dbReference type="InterPro" id="IPR010298">
    <property type="entry name" value="YacP-like"/>
</dbReference>
<evidence type="ECO:0000256" key="1">
    <source>
        <dbReference type="SAM" id="MobiDB-lite"/>
    </source>
</evidence>
<dbReference type="KEGG" id="svp:Pan189_24410"/>
<feature type="compositionally biased region" description="Basic and acidic residues" evidence="1">
    <location>
        <begin position="238"/>
        <end position="251"/>
    </location>
</feature>
<dbReference type="Proteomes" id="UP000317318">
    <property type="component" value="Chromosome"/>
</dbReference>
<organism evidence="2 3">
    <name type="scientific">Stratiformator vulcanicus</name>
    <dbReference type="NCBI Taxonomy" id="2527980"/>
    <lineage>
        <taxon>Bacteria</taxon>
        <taxon>Pseudomonadati</taxon>
        <taxon>Planctomycetota</taxon>
        <taxon>Planctomycetia</taxon>
        <taxon>Planctomycetales</taxon>
        <taxon>Planctomycetaceae</taxon>
        <taxon>Stratiformator</taxon>
    </lineage>
</organism>
<evidence type="ECO:0000313" key="2">
    <source>
        <dbReference type="EMBL" id="QDT38056.1"/>
    </source>
</evidence>
<proteinExistence type="predicted"/>
<dbReference type="AlphaFoldDB" id="A0A517R2E5"/>
<reference evidence="2 3" key="1">
    <citation type="submission" date="2019-02" db="EMBL/GenBank/DDBJ databases">
        <title>Deep-cultivation of Planctomycetes and their phenomic and genomic characterization uncovers novel biology.</title>
        <authorList>
            <person name="Wiegand S."/>
            <person name="Jogler M."/>
            <person name="Boedeker C."/>
            <person name="Pinto D."/>
            <person name="Vollmers J."/>
            <person name="Rivas-Marin E."/>
            <person name="Kohn T."/>
            <person name="Peeters S.H."/>
            <person name="Heuer A."/>
            <person name="Rast P."/>
            <person name="Oberbeckmann S."/>
            <person name="Bunk B."/>
            <person name="Jeske O."/>
            <person name="Meyerdierks A."/>
            <person name="Storesund J.E."/>
            <person name="Kallscheuer N."/>
            <person name="Luecker S."/>
            <person name="Lage O.M."/>
            <person name="Pohl T."/>
            <person name="Merkel B.J."/>
            <person name="Hornburger P."/>
            <person name="Mueller R.-W."/>
            <person name="Bruemmer F."/>
            <person name="Labrenz M."/>
            <person name="Spormann A.M."/>
            <person name="Op den Camp H."/>
            <person name="Overmann J."/>
            <person name="Amann R."/>
            <person name="Jetten M.S.M."/>
            <person name="Mascher T."/>
            <person name="Medema M.H."/>
            <person name="Devos D.P."/>
            <person name="Kaster A.-K."/>
            <person name="Ovreas L."/>
            <person name="Rohde M."/>
            <person name="Galperin M.Y."/>
            <person name="Jogler C."/>
        </authorList>
    </citation>
    <scope>NUCLEOTIDE SEQUENCE [LARGE SCALE GENOMIC DNA]</scope>
    <source>
        <strain evidence="2 3">Pan189</strain>
    </source>
</reference>
<dbReference type="Pfam" id="PF05991">
    <property type="entry name" value="NYN_YacP"/>
    <property type="match status" value="1"/>
</dbReference>
<evidence type="ECO:0000313" key="3">
    <source>
        <dbReference type="Proteomes" id="UP000317318"/>
    </source>
</evidence>
<dbReference type="PANTHER" id="PTHR34547:SF1">
    <property type="entry name" value="YACP-LIKE NYN DOMAIN PROTEIN"/>
    <property type="match status" value="1"/>
</dbReference>
<dbReference type="EMBL" id="CP036268">
    <property type="protein sequence ID" value="QDT38056.1"/>
    <property type="molecule type" value="Genomic_DNA"/>
</dbReference>
<feature type="region of interest" description="Disordered" evidence="1">
    <location>
        <begin position="211"/>
        <end position="296"/>
    </location>
</feature>
<accession>A0A517R2E5</accession>